<keyword evidence="3" id="KW-1185">Reference proteome</keyword>
<reference evidence="2" key="1">
    <citation type="submission" date="2024-05" db="EMBL/GenBank/DDBJ databases">
        <title>30 novel species of actinomycetes from the DSMZ collection.</title>
        <authorList>
            <person name="Nouioui I."/>
        </authorList>
    </citation>
    <scope>NUCLEOTIDE SEQUENCE</scope>
    <source>
        <strain evidence="2">DSM 40473</strain>
    </source>
</reference>
<name>A0ABU2SG07_9ACTN</name>
<feature type="region of interest" description="Disordered" evidence="1">
    <location>
        <begin position="1"/>
        <end position="28"/>
    </location>
</feature>
<organism evidence="2 3">
    <name type="scientific">Streptomyces hesseae</name>
    <dbReference type="NCBI Taxonomy" id="3075519"/>
    <lineage>
        <taxon>Bacteria</taxon>
        <taxon>Bacillati</taxon>
        <taxon>Actinomycetota</taxon>
        <taxon>Actinomycetes</taxon>
        <taxon>Kitasatosporales</taxon>
        <taxon>Streptomycetaceae</taxon>
        <taxon>Streptomyces</taxon>
    </lineage>
</organism>
<dbReference type="EMBL" id="JAVRFI010000001">
    <property type="protein sequence ID" value="MDT0447912.1"/>
    <property type="molecule type" value="Genomic_DNA"/>
</dbReference>
<dbReference type="Proteomes" id="UP001180531">
    <property type="component" value="Unassembled WGS sequence"/>
</dbReference>
<evidence type="ECO:0000313" key="2">
    <source>
        <dbReference type="EMBL" id="MDT0447912.1"/>
    </source>
</evidence>
<sequence>MSTAPLSSGAVPDVPGFQPTHVVPNEGLPTWTAPDAAVPTEPLDPLLPVRLLARRGDWGQVLCSNGWSAWVDARLLVTLPQHPPGAAGALVRTADARELLAGVEDALGRYRQAVEDLAAGRIDGETFRHTTQGLRIGVVVAGEEIWLYDVAGDRWCYSDGTTATAVAGGEPSPERGAPGATRLDDAGAGPRPAGPAGPAGVPGGSAGSTRLDGGGTGPGNTGPTGPGSGATRLDGGSTGSTRLDGGGPGDGGDGGGR</sequence>
<protein>
    <submittedName>
        <fullName evidence="2">Uncharacterized protein</fullName>
    </submittedName>
</protein>
<proteinExistence type="predicted"/>
<evidence type="ECO:0000313" key="3">
    <source>
        <dbReference type="Proteomes" id="UP001180531"/>
    </source>
</evidence>
<feature type="compositionally biased region" description="Low complexity" evidence="1">
    <location>
        <begin position="186"/>
        <end position="199"/>
    </location>
</feature>
<gene>
    <name evidence="2" type="ORF">RM609_02185</name>
</gene>
<feature type="compositionally biased region" description="Gly residues" evidence="1">
    <location>
        <begin position="244"/>
        <end position="257"/>
    </location>
</feature>
<feature type="compositionally biased region" description="Gly residues" evidence="1">
    <location>
        <begin position="200"/>
        <end position="228"/>
    </location>
</feature>
<dbReference type="RefSeq" id="WP_311607394.1">
    <property type="nucleotide sequence ID" value="NZ_JAVRFI010000001.1"/>
</dbReference>
<feature type="region of interest" description="Disordered" evidence="1">
    <location>
        <begin position="163"/>
        <end position="257"/>
    </location>
</feature>
<accession>A0ABU2SG07</accession>
<comment type="caution">
    <text evidence="2">The sequence shown here is derived from an EMBL/GenBank/DDBJ whole genome shotgun (WGS) entry which is preliminary data.</text>
</comment>
<evidence type="ECO:0000256" key="1">
    <source>
        <dbReference type="SAM" id="MobiDB-lite"/>
    </source>
</evidence>